<dbReference type="Pfam" id="PF02600">
    <property type="entry name" value="DsbB"/>
    <property type="match status" value="1"/>
</dbReference>
<evidence type="ECO:0000313" key="7">
    <source>
        <dbReference type="Proteomes" id="UP000197097"/>
    </source>
</evidence>
<dbReference type="GO" id="GO:0006457">
    <property type="term" value="P:protein folding"/>
    <property type="evidence" value="ECO:0007669"/>
    <property type="project" value="InterPro"/>
</dbReference>
<name>A0A246JU19_9SPHN</name>
<feature type="transmembrane region" description="Helical" evidence="5">
    <location>
        <begin position="133"/>
        <end position="152"/>
    </location>
</feature>
<dbReference type="GO" id="GO:0015035">
    <property type="term" value="F:protein-disulfide reductase activity"/>
    <property type="evidence" value="ECO:0007669"/>
    <property type="project" value="InterPro"/>
</dbReference>
<keyword evidence="2 5" id="KW-0812">Transmembrane</keyword>
<keyword evidence="7" id="KW-1185">Reference proteome</keyword>
<evidence type="ECO:0000256" key="5">
    <source>
        <dbReference type="SAM" id="Phobius"/>
    </source>
</evidence>
<organism evidence="6 7">
    <name type="scientific">Sphingopyxis witflariensis</name>
    <dbReference type="NCBI Taxonomy" id="173675"/>
    <lineage>
        <taxon>Bacteria</taxon>
        <taxon>Pseudomonadati</taxon>
        <taxon>Pseudomonadota</taxon>
        <taxon>Alphaproteobacteria</taxon>
        <taxon>Sphingomonadales</taxon>
        <taxon>Sphingomonadaceae</taxon>
        <taxon>Sphingopyxis</taxon>
    </lineage>
</organism>
<dbReference type="GO" id="GO:0016020">
    <property type="term" value="C:membrane"/>
    <property type="evidence" value="ECO:0007669"/>
    <property type="project" value="UniProtKB-SubCell"/>
</dbReference>
<dbReference type="Gene3D" id="1.20.1550.10">
    <property type="entry name" value="DsbB-like"/>
    <property type="match status" value="1"/>
</dbReference>
<evidence type="ECO:0000256" key="3">
    <source>
        <dbReference type="ARBA" id="ARBA00022989"/>
    </source>
</evidence>
<dbReference type="EMBL" id="NISJ01000005">
    <property type="protein sequence ID" value="OWQ96571.1"/>
    <property type="molecule type" value="Genomic_DNA"/>
</dbReference>
<evidence type="ECO:0000256" key="4">
    <source>
        <dbReference type="ARBA" id="ARBA00023136"/>
    </source>
</evidence>
<comment type="subcellular location">
    <subcellularLocation>
        <location evidence="1">Membrane</location>
        <topology evidence="1">Multi-pass membrane protein</topology>
    </subcellularLocation>
</comment>
<feature type="transmembrane region" description="Helical" evidence="5">
    <location>
        <begin position="68"/>
        <end position="89"/>
    </location>
</feature>
<evidence type="ECO:0000256" key="2">
    <source>
        <dbReference type="ARBA" id="ARBA00022692"/>
    </source>
</evidence>
<protein>
    <submittedName>
        <fullName evidence="6">Disulfide bond formation protein B</fullName>
    </submittedName>
</protein>
<dbReference type="InterPro" id="IPR024199">
    <property type="entry name" value="Uncharacterised_DsbB"/>
</dbReference>
<dbReference type="AlphaFoldDB" id="A0A246JU19"/>
<reference evidence="6 7" key="1">
    <citation type="journal article" date="2002" name="Int. J. Syst. Evol. Microbiol.">
        <title>Sphingopyxis witflariensis sp. nov., isolated from activated sludge.</title>
        <authorList>
            <person name="Kampfer P."/>
            <person name="Witzenberger R."/>
            <person name="Denner E.B."/>
            <person name="Busse H.J."/>
            <person name="Neef A."/>
        </authorList>
    </citation>
    <scope>NUCLEOTIDE SEQUENCE [LARGE SCALE GENOMIC DNA]</scope>
    <source>
        <strain evidence="6 7">DSM 14551</strain>
    </source>
</reference>
<evidence type="ECO:0000256" key="1">
    <source>
        <dbReference type="ARBA" id="ARBA00004141"/>
    </source>
</evidence>
<keyword evidence="4 5" id="KW-0472">Membrane</keyword>
<dbReference type="InterPro" id="IPR003752">
    <property type="entry name" value="DiS_bond_form_DsbB/BdbC"/>
</dbReference>
<gene>
    <name evidence="6" type="ORF">CDQ91_10915</name>
</gene>
<dbReference type="PIRSF" id="PIRSF033913">
    <property type="entry name" value="S-S_format_DsbB"/>
    <property type="match status" value="1"/>
</dbReference>
<sequence length="160" mass="16845">MLNSRLAAPLVALAAPFLLYGGALVSQYGFGLHPCEMCYWQRWPHQAAIVLAALALLLRGNDRAMRTLTFLAAVAIAISGAIGVFHAGVEYGFWEGLTTCSSGASGPISLNDIMAAPITRCDVPQWTFGGVSLAGFNAIFSFGAVALVLTLLRRRTASAA</sequence>
<keyword evidence="3 5" id="KW-1133">Transmembrane helix</keyword>
<dbReference type="InterPro" id="IPR023380">
    <property type="entry name" value="DsbB-like_sf"/>
</dbReference>
<comment type="caution">
    <text evidence="6">The sequence shown here is derived from an EMBL/GenBank/DDBJ whole genome shotgun (WGS) entry which is preliminary data.</text>
</comment>
<proteinExistence type="predicted"/>
<dbReference type="RefSeq" id="WP_088472772.1">
    <property type="nucleotide sequence ID" value="NZ_NISJ01000005.1"/>
</dbReference>
<dbReference type="SUPFAM" id="SSF158442">
    <property type="entry name" value="DsbB-like"/>
    <property type="match status" value="1"/>
</dbReference>
<evidence type="ECO:0000313" key="6">
    <source>
        <dbReference type="EMBL" id="OWQ96571.1"/>
    </source>
</evidence>
<dbReference type="Proteomes" id="UP000197097">
    <property type="component" value="Unassembled WGS sequence"/>
</dbReference>
<accession>A0A246JU19</accession>
<dbReference type="OrthoDB" id="9808637at2"/>